<dbReference type="InterPro" id="IPR011990">
    <property type="entry name" value="TPR-like_helical_dom_sf"/>
</dbReference>
<accession>A0A165H968</accession>
<evidence type="ECO:0000313" key="3">
    <source>
        <dbReference type="Proteomes" id="UP000076632"/>
    </source>
</evidence>
<sequence length="217" mass="25149">MSLISHLVNSFKAYIRKEGDESSSGAHEVNGETEQNEEVEQQNSRISDELYAERKMAIRKATRAAEREAAMKELELIRDSVTDPLEERNWLPDWVSWEEHHKYQKRVERTDQMKEMTISVIILRVQRGLEAQDWTAAEKSANEAMKLARQLEFLPLVGRCAFWKGLAEFSQKKYKEALASLHEARSCVDVYPEGNEVLDCIMEAEDKWRTQSGLSRN</sequence>
<reference evidence="2 3" key="1">
    <citation type="journal article" date="2016" name="Fungal Biol.">
        <title>The genome of Xylona heveae provides a window into fungal endophytism.</title>
        <authorList>
            <person name="Gazis R."/>
            <person name="Kuo A."/>
            <person name="Riley R."/>
            <person name="LaButti K."/>
            <person name="Lipzen A."/>
            <person name="Lin J."/>
            <person name="Amirebrahimi M."/>
            <person name="Hesse C.N."/>
            <person name="Spatafora J.W."/>
            <person name="Henrissat B."/>
            <person name="Hainaut M."/>
            <person name="Grigoriev I.V."/>
            <person name="Hibbett D.S."/>
        </authorList>
    </citation>
    <scope>NUCLEOTIDE SEQUENCE [LARGE SCALE GENOMIC DNA]</scope>
    <source>
        <strain evidence="2 3">TC161</strain>
    </source>
</reference>
<protein>
    <recommendedName>
        <fullName evidence="4">TPR-like protein</fullName>
    </recommendedName>
</protein>
<evidence type="ECO:0000256" key="1">
    <source>
        <dbReference type="SAM" id="MobiDB-lite"/>
    </source>
</evidence>
<dbReference type="GeneID" id="28899357"/>
<name>A0A165H968_XYLHT</name>
<dbReference type="Proteomes" id="UP000076632">
    <property type="component" value="Unassembled WGS sequence"/>
</dbReference>
<keyword evidence="3" id="KW-1185">Reference proteome</keyword>
<dbReference type="RefSeq" id="XP_018188717.1">
    <property type="nucleotide sequence ID" value="XM_018334220.1"/>
</dbReference>
<proteinExistence type="predicted"/>
<dbReference type="InParanoid" id="A0A165H968"/>
<dbReference type="EMBL" id="KV407457">
    <property type="protein sequence ID" value="KZF23162.1"/>
    <property type="molecule type" value="Genomic_DNA"/>
</dbReference>
<dbReference type="AlphaFoldDB" id="A0A165H968"/>
<evidence type="ECO:0008006" key="4">
    <source>
        <dbReference type="Google" id="ProtNLM"/>
    </source>
</evidence>
<gene>
    <name evidence="2" type="ORF">L228DRAFT_260024</name>
</gene>
<evidence type="ECO:0000313" key="2">
    <source>
        <dbReference type="EMBL" id="KZF23162.1"/>
    </source>
</evidence>
<organism evidence="2 3">
    <name type="scientific">Xylona heveae (strain CBS 132557 / TC161)</name>
    <dbReference type="NCBI Taxonomy" id="1328760"/>
    <lineage>
        <taxon>Eukaryota</taxon>
        <taxon>Fungi</taxon>
        <taxon>Dikarya</taxon>
        <taxon>Ascomycota</taxon>
        <taxon>Pezizomycotina</taxon>
        <taxon>Xylonomycetes</taxon>
        <taxon>Xylonales</taxon>
        <taxon>Xylonaceae</taxon>
        <taxon>Xylona</taxon>
    </lineage>
</organism>
<dbReference type="OrthoDB" id="5357180at2759"/>
<feature type="region of interest" description="Disordered" evidence="1">
    <location>
        <begin position="18"/>
        <end position="46"/>
    </location>
</feature>
<dbReference type="SUPFAM" id="SSF48452">
    <property type="entry name" value="TPR-like"/>
    <property type="match status" value="1"/>
</dbReference>